<dbReference type="Pfam" id="PF20209">
    <property type="entry name" value="DUF6570"/>
    <property type="match status" value="1"/>
</dbReference>
<feature type="domain" description="DUF6570" evidence="1">
    <location>
        <begin position="9"/>
        <end position="87"/>
    </location>
</feature>
<keyword evidence="3" id="KW-1185">Reference proteome</keyword>
<evidence type="ECO:0000313" key="2">
    <source>
        <dbReference type="EMBL" id="GBO41872.1"/>
    </source>
</evidence>
<dbReference type="Gene3D" id="3.90.70.120">
    <property type="match status" value="1"/>
</dbReference>
<comment type="caution">
    <text evidence="2">The sequence shown here is derived from an EMBL/GenBank/DDBJ whole genome shotgun (WGS) entry which is preliminary data.</text>
</comment>
<proteinExistence type="predicted"/>
<protein>
    <recommendedName>
        <fullName evidence="1">DUF6570 domain-containing protein</fullName>
    </recommendedName>
</protein>
<organism evidence="2 3">
    <name type="scientific">Araneus ventricosus</name>
    <name type="common">Orbweaver spider</name>
    <name type="synonym">Epeira ventricosa</name>
    <dbReference type="NCBI Taxonomy" id="182803"/>
    <lineage>
        <taxon>Eukaryota</taxon>
        <taxon>Metazoa</taxon>
        <taxon>Ecdysozoa</taxon>
        <taxon>Arthropoda</taxon>
        <taxon>Chelicerata</taxon>
        <taxon>Arachnida</taxon>
        <taxon>Araneae</taxon>
        <taxon>Araneomorphae</taxon>
        <taxon>Entelegynae</taxon>
        <taxon>Araneoidea</taxon>
        <taxon>Araneidae</taxon>
        <taxon>Araneus</taxon>
    </lineage>
</organism>
<dbReference type="OrthoDB" id="6425635at2759"/>
<sequence length="554" mass="63660">MIKFPGRFGQYGFKGHATSFALDIFEVSEKLPEMLPRSSTDVGIVVETETLENLNASRDYNISPDRFYKALDWLIANNPLYKDVRVNRFARLSTQDVIRVIPTQQQRPNELDTKATDAPTRSAYMRINDLSRIVRASWNQRNEKIFQSGHAGFQCFAMVVANLIRAAILPPCQWDTNVLNRNMIEGDGFYEFIDWKTRNQPCAFPIDNRGYLEIRNLDVVRHDILMFYNAFAIEYDDLNGAFNGSLCERENDGISFLNLRVSINLLFAEHNLGILISSGSAYGIMYYDNKFYFTDSHSCEPKGKSGAQNGKACVIECDTIDEFLRTIRRTVHSNAGTQFSINTMNVVFKEGVLPMQQYLEAHPSMKVDEAVPTVNEPEQEPVNASQFVPVQTSVMAPMDHEQPDVNDEFEESRNINEIVRKTKDNIVNVNREMRAEEFSWFYLFPYGNNGLNEERPVKITPLDYFQQRILGSDTRFQRTDYLFYALSMFEYLRVQSTINACGRAIQGQEGVVEDLHLHLKNLRGLTSYWRTAHNEFIAFIRSLGLLVFQLGLLL</sequence>
<evidence type="ECO:0000259" key="1">
    <source>
        <dbReference type="Pfam" id="PF20209"/>
    </source>
</evidence>
<name>A0A4Y2X1D0_ARAVE</name>
<gene>
    <name evidence="2" type="ORF">AVEN_143063_1</name>
</gene>
<accession>A0A4Y2X1D0</accession>
<dbReference type="EMBL" id="BGPR01067755">
    <property type="protein sequence ID" value="GBO41872.1"/>
    <property type="molecule type" value="Genomic_DNA"/>
</dbReference>
<dbReference type="Proteomes" id="UP000499080">
    <property type="component" value="Unassembled WGS sequence"/>
</dbReference>
<evidence type="ECO:0000313" key="3">
    <source>
        <dbReference type="Proteomes" id="UP000499080"/>
    </source>
</evidence>
<dbReference type="InterPro" id="IPR046700">
    <property type="entry name" value="DUF6570"/>
</dbReference>
<reference evidence="2 3" key="1">
    <citation type="journal article" date="2019" name="Sci. Rep.">
        <title>Orb-weaving spider Araneus ventricosus genome elucidates the spidroin gene catalogue.</title>
        <authorList>
            <person name="Kono N."/>
            <person name="Nakamura H."/>
            <person name="Ohtoshi R."/>
            <person name="Moran D.A.P."/>
            <person name="Shinohara A."/>
            <person name="Yoshida Y."/>
            <person name="Fujiwara M."/>
            <person name="Mori M."/>
            <person name="Tomita M."/>
            <person name="Arakawa K."/>
        </authorList>
    </citation>
    <scope>NUCLEOTIDE SEQUENCE [LARGE SCALE GENOMIC DNA]</scope>
</reference>
<dbReference type="AlphaFoldDB" id="A0A4Y2X1D0"/>